<comment type="caution">
    <text evidence="7">The sequence shown here is derived from an EMBL/GenBank/DDBJ whole genome shotgun (WGS) entry which is preliminary data.</text>
</comment>
<organism evidence="7 8">
    <name type="scientific">Discostella pseudostelligera</name>
    <dbReference type="NCBI Taxonomy" id="259834"/>
    <lineage>
        <taxon>Eukaryota</taxon>
        <taxon>Sar</taxon>
        <taxon>Stramenopiles</taxon>
        <taxon>Ochrophyta</taxon>
        <taxon>Bacillariophyta</taxon>
        <taxon>Coscinodiscophyceae</taxon>
        <taxon>Thalassiosirophycidae</taxon>
        <taxon>Stephanodiscales</taxon>
        <taxon>Stephanodiscaceae</taxon>
        <taxon>Discostella</taxon>
    </lineage>
</organism>
<dbReference type="PROSITE" id="PS51767">
    <property type="entry name" value="PEPTIDASE_A1"/>
    <property type="match status" value="1"/>
</dbReference>
<dbReference type="InterPro" id="IPR027577">
    <property type="entry name" value="OvoA_Nterm"/>
</dbReference>
<feature type="chain" id="PRO_5044832797" description="Peptidase A1 domain-containing protein" evidence="5">
    <location>
        <begin position="22"/>
        <end position="1131"/>
    </location>
</feature>
<evidence type="ECO:0000256" key="4">
    <source>
        <dbReference type="RuleBase" id="RU000454"/>
    </source>
</evidence>
<feature type="active site" evidence="2">
    <location>
        <position position="148"/>
    </location>
</feature>
<feature type="domain" description="Peptidase A1" evidence="6">
    <location>
        <begin position="130"/>
        <end position="413"/>
    </location>
</feature>
<dbReference type="Gene3D" id="3.90.1580.10">
    <property type="entry name" value="paralog of FGE (formylglycine-generating enzyme)"/>
    <property type="match status" value="1"/>
</dbReference>
<dbReference type="Gene3D" id="3.40.50.150">
    <property type="entry name" value="Vaccinia Virus protein VP39"/>
    <property type="match status" value="1"/>
</dbReference>
<dbReference type="InterPro" id="IPR005532">
    <property type="entry name" value="SUMF_dom"/>
</dbReference>
<accession>A0ABD3LYI5</accession>
<dbReference type="InterPro" id="IPR029063">
    <property type="entry name" value="SAM-dependent_MTases_sf"/>
</dbReference>
<dbReference type="Gene3D" id="2.40.70.10">
    <property type="entry name" value="Acid Proteases"/>
    <property type="match status" value="2"/>
</dbReference>
<dbReference type="PANTHER" id="PTHR23150:SF26">
    <property type="entry name" value="GENERIC METHYLTRANSFERASE"/>
    <property type="match status" value="1"/>
</dbReference>
<proteinExistence type="inferred from homology"/>
<name>A0ABD3LYI5_9STRA</name>
<dbReference type="InterPro" id="IPR016187">
    <property type="entry name" value="CTDL_fold"/>
</dbReference>
<dbReference type="NCBIfam" id="TIGR04344">
    <property type="entry name" value="ovoA_Nterm"/>
    <property type="match status" value="1"/>
</dbReference>
<dbReference type="InterPro" id="IPR042095">
    <property type="entry name" value="SUMF_sf"/>
</dbReference>
<dbReference type="GO" id="GO:0006508">
    <property type="term" value="P:proteolysis"/>
    <property type="evidence" value="ECO:0007669"/>
    <property type="project" value="UniProtKB-KW"/>
</dbReference>
<reference evidence="7 8" key="1">
    <citation type="submission" date="2024-10" db="EMBL/GenBank/DDBJ databases">
        <title>Updated reference genomes for cyclostephanoid diatoms.</title>
        <authorList>
            <person name="Roberts W.R."/>
            <person name="Alverson A.J."/>
        </authorList>
    </citation>
    <scope>NUCLEOTIDE SEQUENCE [LARGE SCALE GENOMIC DNA]</scope>
    <source>
        <strain evidence="7 8">AJA232-27</strain>
    </source>
</reference>
<protein>
    <recommendedName>
        <fullName evidence="6">Peptidase A1 domain-containing protein</fullName>
    </recommendedName>
</protein>
<feature type="signal peptide" evidence="5">
    <location>
        <begin position="1"/>
        <end position="21"/>
    </location>
</feature>
<feature type="disulfide bond" evidence="3">
    <location>
        <begin position="339"/>
        <end position="372"/>
    </location>
</feature>
<evidence type="ECO:0000313" key="8">
    <source>
        <dbReference type="Proteomes" id="UP001530293"/>
    </source>
</evidence>
<evidence type="ECO:0000256" key="2">
    <source>
        <dbReference type="PIRSR" id="PIRSR601461-1"/>
    </source>
</evidence>
<dbReference type="SUPFAM" id="SSF50630">
    <property type="entry name" value="Acid proteases"/>
    <property type="match status" value="1"/>
</dbReference>
<keyword evidence="3" id="KW-1015">Disulfide bond</keyword>
<keyword evidence="5" id="KW-0732">Signal</keyword>
<dbReference type="PANTHER" id="PTHR23150">
    <property type="entry name" value="SULFATASE MODIFYING FACTOR 1, 2"/>
    <property type="match status" value="1"/>
</dbReference>
<dbReference type="PRINTS" id="PR00792">
    <property type="entry name" value="PEPSIN"/>
</dbReference>
<dbReference type="Proteomes" id="UP001530293">
    <property type="component" value="Unassembled WGS sequence"/>
</dbReference>
<keyword evidence="4" id="KW-0378">Hydrolase</keyword>
<dbReference type="FunFam" id="2.40.70.10:FF:000008">
    <property type="entry name" value="Cathepsin D"/>
    <property type="match status" value="1"/>
</dbReference>
<dbReference type="InterPro" id="IPR051043">
    <property type="entry name" value="Sulfatase_Mod_Factor_Kinase"/>
</dbReference>
<dbReference type="Pfam" id="PF03781">
    <property type="entry name" value="FGE-sulfatase"/>
    <property type="match status" value="1"/>
</dbReference>
<dbReference type="SUPFAM" id="SSF53335">
    <property type="entry name" value="S-adenosyl-L-methionine-dependent methyltransferases"/>
    <property type="match status" value="1"/>
</dbReference>
<gene>
    <name evidence="7" type="ORF">ACHAWU_000461</name>
</gene>
<keyword evidence="4" id="KW-0645">Protease</keyword>
<evidence type="ECO:0000256" key="3">
    <source>
        <dbReference type="PIRSR" id="PIRSR601461-2"/>
    </source>
</evidence>
<evidence type="ECO:0000313" key="7">
    <source>
        <dbReference type="EMBL" id="KAL3756819.1"/>
    </source>
</evidence>
<dbReference type="AlphaFoldDB" id="A0ABD3LYI5"/>
<dbReference type="PROSITE" id="PS00141">
    <property type="entry name" value="ASP_PROTEASE"/>
    <property type="match status" value="2"/>
</dbReference>
<keyword evidence="4" id="KW-0064">Aspartyl protease</keyword>
<dbReference type="InterPro" id="IPR021109">
    <property type="entry name" value="Peptidase_aspartic_dom_sf"/>
</dbReference>
<evidence type="ECO:0000256" key="5">
    <source>
        <dbReference type="SAM" id="SignalP"/>
    </source>
</evidence>
<evidence type="ECO:0000256" key="1">
    <source>
        <dbReference type="ARBA" id="ARBA00007447"/>
    </source>
</evidence>
<dbReference type="InterPro" id="IPR033121">
    <property type="entry name" value="PEPTIDASE_A1"/>
</dbReference>
<comment type="similarity">
    <text evidence="1 4">Belongs to the peptidase A1 family.</text>
</comment>
<dbReference type="InterPro" id="IPR001969">
    <property type="entry name" value="Aspartic_peptidase_AS"/>
</dbReference>
<feature type="active site" evidence="2">
    <location>
        <position position="305"/>
    </location>
</feature>
<dbReference type="Pfam" id="PF00026">
    <property type="entry name" value="Asp"/>
    <property type="match status" value="2"/>
</dbReference>
<dbReference type="EMBL" id="JALLBG020000291">
    <property type="protein sequence ID" value="KAL3756819.1"/>
    <property type="molecule type" value="Genomic_DNA"/>
</dbReference>
<dbReference type="InterPro" id="IPR001461">
    <property type="entry name" value="Aspartic_peptidase_A1"/>
</dbReference>
<sequence>MLVRSIAVASLLSSIVVSATATATSAADDGLVRMKLQKRSDHEMVAAHLKRENDALRLAMMSSNESAASSPVVVSTTKTSMMRGGSSLQAQFDEQVEDAIAAAAASTTEVELGEGKAENVIIKDFSNAQYYGTIQIGTPPQEFTVIFDTGSSNLWVPKVNCKNCGYWFINGGKKKYDDTKSSTFQEDGSDFHIQYGSGDVQGFFSVDNVQLADDLIVSNQKFAEVSDAGGLGAGYIMGQFDGILGLGFEGLALGDATTVFKNAIDQKVVEKSMFAFDLGDEAEGELTLGGYAGSFSSGPTSAIVDSGTSLLTGPSLQIMKIASSVGAMPNIMGEYTIDCSKVASIPDLEFHINGKSFTVPGKDLVIQSSGTCLFAMMGMDIPTGPQWIMGDVFMRHYYTIFDYGASHGRATFGNIAKTNVKANDVARSNRTSTLPLSLGLNYDTNVGFTTTCIKPGFTSLGNPFNMAFLAKRAKSSCAASINHDVDGEDINGAAFIGRTHAGVLGGRSYQEAWMVNLGRGDGAWLSGPRSADWFTGLHPTVCPVDEMLWDDMHKNDMIWPTVSEVYEYRKQVYDTVVDVIMNHPSLECEDGNGLTVNQDHPMWALFMGFEHERIHLETSSVLFREMGIDLVQRPASWPGLHPSAYNSTSTSSHPIEEVDYPSNKMIDVSGRTVSLGKPIDFPSYGWDNEYGTRTVSVPNFQASKHMITNGEFWQFVAEGGYRRKEIWCDDGWAWRSHRNLKWPFFWQAIGPQGSHEYKLRMIFEEIPMKWDWPVDVTYYESKAFCRWKSERDGLPMAKSYRLLTEAEHQVIRYQQHNLDAARTSVSADKVMVTSGVDFPNGPTGANLNMAYSSYSSVDSFPPSHTGHHDTIGNAWEWTEDHFNPLKNFEAHHVYDDFSTPCFDGKHCMIVGGSFMSTGDEASVFARFHFRPHFLQHSGFRLVTSDEDAPAMHLFPGTFSGQAAARDASKVGLENAEQSKSNVYETDDLLSMYLGLHFPLSGSTDELKPILDHKNSPIHGLRFPQRVAELLCSLKPVRTNNRALDVGCAVGGSSFQLAKSFDHVEAFDFSKWLGGFQDPATKEQRRAKDKLEEIMDGLGFEKIHDEEMPVIIREHQRKYQYIISEATGWRKN</sequence>
<dbReference type="GO" id="GO:0004190">
    <property type="term" value="F:aspartic-type endopeptidase activity"/>
    <property type="evidence" value="ECO:0007669"/>
    <property type="project" value="UniProtKB-KW"/>
</dbReference>
<evidence type="ECO:0000259" key="6">
    <source>
        <dbReference type="PROSITE" id="PS51767"/>
    </source>
</evidence>
<keyword evidence="8" id="KW-1185">Reference proteome</keyword>
<dbReference type="SUPFAM" id="SSF56436">
    <property type="entry name" value="C-type lectin-like"/>
    <property type="match status" value="1"/>
</dbReference>